<dbReference type="Proteomes" id="UP000468687">
    <property type="component" value="Unassembled WGS sequence"/>
</dbReference>
<dbReference type="RefSeq" id="WP_163772873.1">
    <property type="nucleotide sequence ID" value="NZ_JAAGXA010000009.1"/>
</dbReference>
<evidence type="ECO:0000256" key="2">
    <source>
        <dbReference type="SAM" id="Phobius"/>
    </source>
</evidence>
<name>A0A6P0HL58_9ACTN</name>
<evidence type="ECO:0000313" key="4">
    <source>
        <dbReference type="EMBL" id="NEN79331.1"/>
    </source>
</evidence>
<keyword evidence="2" id="KW-1133">Transmembrane helix</keyword>
<dbReference type="InterPro" id="IPR025329">
    <property type="entry name" value="DUF4235"/>
</dbReference>
<reference evidence="4 5" key="1">
    <citation type="journal article" date="2014" name="Int. J. Syst. Evol. Microbiol.">
        <title>Nocardioides zeae sp. nov., isolated from the stem of Zea mays.</title>
        <authorList>
            <person name="Glaeser S.P."/>
            <person name="McInroy J.A."/>
            <person name="Busse H.J."/>
            <person name="Kampfer P."/>
        </authorList>
    </citation>
    <scope>NUCLEOTIDE SEQUENCE [LARGE SCALE GENOMIC DNA]</scope>
    <source>
        <strain evidence="4 5">JCM 30728</strain>
    </source>
</reference>
<feature type="transmembrane region" description="Helical" evidence="2">
    <location>
        <begin position="59"/>
        <end position="76"/>
    </location>
</feature>
<evidence type="ECO:0000313" key="5">
    <source>
        <dbReference type="Proteomes" id="UP000468687"/>
    </source>
</evidence>
<evidence type="ECO:0000256" key="3">
    <source>
        <dbReference type="SAM" id="SignalP"/>
    </source>
</evidence>
<feature type="region of interest" description="Disordered" evidence="1">
    <location>
        <begin position="88"/>
        <end position="110"/>
    </location>
</feature>
<protein>
    <submittedName>
        <fullName evidence="4">DUF4235 domain-containing protein</fullName>
    </submittedName>
</protein>
<keyword evidence="2" id="KW-0812">Transmembrane</keyword>
<proteinExistence type="predicted"/>
<dbReference type="Pfam" id="PF14019">
    <property type="entry name" value="DUF4235"/>
    <property type="match status" value="1"/>
</dbReference>
<keyword evidence="2" id="KW-0472">Membrane</keyword>
<keyword evidence="3" id="KW-0732">Signal</keyword>
<accession>A0A6P0HL58</accession>
<evidence type="ECO:0000256" key="1">
    <source>
        <dbReference type="SAM" id="MobiDB-lite"/>
    </source>
</evidence>
<feature type="chain" id="PRO_5038722258" evidence="3">
    <location>
        <begin position="21"/>
        <end position="110"/>
    </location>
</feature>
<dbReference type="EMBL" id="JAAGXA010000009">
    <property type="protein sequence ID" value="NEN79331.1"/>
    <property type="molecule type" value="Genomic_DNA"/>
</dbReference>
<gene>
    <name evidence="4" type="ORF">G3T38_13690</name>
</gene>
<feature type="signal peptide" evidence="3">
    <location>
        <begin position="1"/>
        <end position="20"/>
    </location>
</feature>
<dbReference type="AlphaFoldDB" id="A0A6P0HL58"/>
<comment type="caution">
    <text evidence="4">The sequence shown here is derived from an EMBL/GenBank/DDBJ whole genome shotgun (WGS) entry which is preliminary data.</text>
</comment>
<sequence length="110" mass="11432">MSKKKKAKNPKVFSAGTAVATIVAGMAAKTALTTAWRASTGKNPPANPADPDVELWEAVAWAVASGTVMALARMLAARKTAEYYARSTGHLPPELQKDGQDASKASAPAH</sequence>
<organism evidence="4 5">
    <name type="scientific">Nocardioides zeae</name>
    <dbReference type="NCBI Taxonomy" id="1457234"/>
    <lineage>
        <taxon>Bacteria</taxon>
        <taxon>Bacillati</taxon>
        <taxon>Actinomycetota</taxon>
        <taxon>Actinomycetes</taxon>
        <taxon>Propionibacteriales</taxon>
        <taxon>Nocardioidaceae</taxon>
        <taxon>Nocardioides</taxon>
    </lineage>
</organism>
<keyword evidence="5" id="KW-1185">Reference proteome</keyword>